<feature type="domain" description="HTH tetR-type" evidence="6">
    <location>
        <begin position="42"/>
        <end position="102"/>
    </location>
</feature>
<dbReference type="KEGG" id="htq:FRZ44_19440"/>
<dbReference type="InterPro" id="IPR050109">
    <property type="entry name" value="HTH-type_TetR-like_transc_reg"/>
</dbReference>
<evidence type="ECO:0000256" key="2">
    <source>
        <dbReference type="ARBA" id="ARBA00023125"/>
    </source>
</evidence>
<dbReference type="PANTHER" id="PTHR30055:SF146">
    <property type="entry name" value="HTH-TYPE TRANSCRIPTIONAL DUAL REGULATOR CECR"/>
    <property type="match status" value="1"/>
</dbReference>
<dbReference type="FunFam" id="1.10.10.60:FF:000141">
    <property type="entry name" value="TetR family transcriptional regulator"/>
    <property type="match status" value="1"/>
</dbReference>
<name>A0A5J6MGV4_9PROT</name>
<dbReference type="GO" id="GO:0000976">
    <property type="term" value="F:transcription cis-regulatory region binding"/>
    <property type="evidence" value="ECO:0007669"/>
    <property type="project" value="TreeGrafter"/>
</dbReference>
<dbReference type="InterPro" id="IPR001647">
    <property type="entry name" value="HTH_TetR"/>
</dbReference>
<feature type="compositionally biased region" description="Basic and acidic residues" evidence="5">
    <location>
        <begin position="20"/>
        <end position="40"/>
    </location>
</feature>
<keyword evidence="8" id="KW-1185">Reference proteome</keyword>
<feature type="region of interest" description="Disordered" evidence="5">
    <location>
        <begin position="1"/>
        <end position="40"/>
    </location>
</feature>
<keyword evidence="1" id="KW-0805">Transcription regulation</keyword>
<dbReference type="Pfam" id="PF14246">
    <property type="entry name" value="TetR_C_7"/>
    <property type="match status" value="1"/>
</dbReference>
<dbReference type="InterPro" id="IPR039536">
    <property type="entry name" value="TetR_C_Proteobacteria"/>
</dbReference>
<dbReference type="PRINTS" id="PR00455">
    <property type="entry name" value="HTHTETR"/>
</dbReference>
<keyword evidence="2 4" id="KW-0238">DNA-binding</keyword>
<dbReference type="EMBL" id="CP042906">
    <property type="protein sequence ID" value="QEX16649.1"/>
    <property type="molecule type" value="Genomic_DNA"/>
</dbReference>
<dbReference type="PANTHER" id="PTHR30055">
    <property type="entry name" value="HTH-TYPE TRANSCRIPTIONAL REGULATOR RUTR"/>
    <property type="match status" value="1"/>
</dbReference>
<reference evidence="7 8" key="1">
    <citation type="submission" date="2019-08" db="EMBL/GenBank/DDBJ databases">
        <title>Hyperibacter terrae gen. nov., sp. nov. and Hyperibacter viscosus sp. nov., two new members in the family Rhodospirillaceae isolated from the rhizosphere of Hypericum perforatum.</title>
        <authorList>
            <person name="Noviana Z."/>
        </authorList>
    </citation>
    <scope>NUCLEOTIDE SEQUENCE [LARGE SCALE GENOMIC DNA]</scope>
    <source>
        <strain evidence="7 8">R5913</strain>
    </source>
</reference>
<evidence type="ECO:0000313" key="7">
    <source>
        <dbReference type="EMBL" id="QEX16649.1"/>
    </source>
</evidence>
<protein>
    <submittedName>
        <fullName evidence="7">TetR family transcriptional regulator</fullName>
    </submittedName>
</protein>
<accession>A0A5J6MGV4</accession>
<dbReference type="PROSITE" id="PS50977">
    <property type="entry name" value="HTH_TETR_2"/>
    <property type="match status" value="1"/>
</dbReference>
<dbReference type="InterPro" id="IPR036271">
    <property type="entry name" value="Tet_transcr_reg_TetR-rel_C_sf"/>
</dbReference>
<evidence type="ECO:0000256" key="4">
    <source>
        <dbReference type="PROSITE-ProRule" id="PRU00335"/>
    </source>
</evidence>
<sequence length="236" mass="26003">MRGRKAVSAVSARSRAQGLEARKIAPVKESRPRGRPREISEDERRRLLIPVAEKVFVEQGYGAASMDEIAQDAGMSKKTLYQLFDTKEALFAAVITDRMRVLGEGAEKGAGARPLEEVVVEYLCEAARFILSPRHVALFRVLIGEAWRAPGMARAFDNACAGRGKSVLARWLAQEVEAGRLELDDPLQAAGMLFGMVVGEPHHRMLMGEGRPPSRAAIEARVRKAVDIFLQGAQRR</sequence>
<keyword evidence="3" id="KW-0804">Transcription</keyword>
<dbReference type="Pfam" id="PF00440">
    <property type="entry name" value="TetR_N"/>
    <property type="match status" value="1"/>
</dbReference>
<dbReference type="AlphaFoldDB" id="A0A5J6MGV4"/>
<dbReference type="InterPro" id="IPR009057">
    <property type="entry name" value="Homeodomain-like_sf"/>
</dbReference>
<gene>
    <name evidence="7" type="ORF">FRZ44_19440</name>
</gene>
<feature type="DNA-binding region" description="H-T-H motif" evidence="4">
    <location>
        <begin position="65"/>
        <end position="84"/>
    </location>
</feature>
<evidence type="ECO:0000256" key="3">
    <source>
        <dbReference type="ARBA" id="ARBA00023163"/>
    </source>
</evidence>
<organism evidence="7 8">
    <name type="scientific">Hypericibacter terrae</name>
    <dbReference type="NCBI Taxonomy" id="2602015"/>
    <lineage>
        <taxon>Bacteria</taxon>
        <taxon>Pseudomonadati</taxon>
        <taxon>Pseudomonadota</taxon>
        <taxon>Alphaproteobacteria</taxon>
        <taxon>Rhodospirillales</taxon>
        <taxon>Dongiaceae</taxon>
        <taxon>Hypericibacter</taxon>
    </lineage>
</organism>
<dbReference type="SUPFAM" id="SSF46689">
    <property type="entry name" value="Homeodomain-like"/>
    <property type="match status" value="1"/>
</dbReference>
<dbReference type="Gene3D" id="1.10.357.10">
    <property type="entry name" value="Tetracycline Repressor, domain 2"/>
    <property type="match status" value="1"/>
</dbReference>
<feature type="compositionally biased region" description="Low complexity" evidence="5">
    <location>
        <begin position="1"/>
        <end position="16"/>
    </location>
</feature>
<dbReference type="SUPFAM" id="SSF48498">
    <property type="entry name" value="Tetracyclin repressor-like, C-terminal domain"/>
    <property type="match status" value="1"/>
</dbReference>
<dbReference type="GO" id="GO:0003700">
    <property type="term" value="F:DNA-binding transcription factor activity"/>
    <property type="evidence" value="ECO:0007669"/>
    <property type="project" value="TreeGrafter"/>
</dbReference>
<evidence type="ECO:0000256" key="5">
    <source>
        <dbReference type="SAM" id="MobiDB-lite"/>
    </source>
</evidence>
<dbReference type="OrthoDB" id="7584337at2"/>
<dbReference type="Proteomes" id="UP000326202">
    <property type="component" value="Chromosome"/>
</dbReference>
<proteinExistence type="predicted"/>
<evidence type="ECO:0000313" key="8">
    <source>
        <dbReference type="Proteomes" id="UP000326202"/>
    </source>
</evidence>
<evidence type="ECO:0000259" key="6">
    <source>
        <dbReference type="PROSITE" id="PS50977"/>
    </source>
</evidence>
<evidence type="ECO:0000256" key="1">
    <source>
        <dbReference type="ARBA" id="ARBA00023015"/>
    </source>
</evidence>
<dbReference type="RefSeq" id="WP_151176981.1">
    <property type="nucleotide sequence ID" value="NZ_CP042906.1"/>
</dbReference>